<name>A0AA96FAL5_9MICO</name>
<evidence type="ECO:0000313" key="3">
    <source>
        <dbReference type="Proteomes" id="UP001304125"/>
    </source>
</evidence>
<sequence length="123" mass="13109">MVMTDASWRRLGGLVVIGAIAGAVWYFLPRADSTTEVPLTTVHGKSSSNVLQVSFGDCSREADVHVDESATTVTVTVRLDWTTKLDCPTNEAVDNLTLDQNLGDRSVVDGSTGTAVEVLAPEE</sequence>
<keyword evidence="1" id="KW-1133">Transmembrane helix</keyword>
<dbReference type="Proteomes" id="UP001304125">
    <property type="component" value="Chromosome"/>
</dbReference>
<accession>A0AA96FAL5</accession>
<dbReference type="RefSeq" id="WP_313501333.1">
    <property type="nucleotide sequence ID" value="NZ_CP134879.1"/>
</dbReference>
<proteinExistence type="predicted"/>
<keyword evidence="1" id="KW-0812">Transmembrane</keyword>
<evidence type="ECO:0000313" key="2">
    <source>
        <dbReference type="EMBL" id="WNM25817.1"/>
    </source>
</evidence>
<dbReference type="EMBL" id="CP134879">
    <property type="protein sequence ID" value="WNM25817.1"/>
    <property type="molecule type" value="Genomic_DNA"/>
</dbReference>
<organism evidence="2 3">
    <name type="scientific">Demequina capsici</name>
    <dbReference type="NCBI Taxonomy" id="3075620"/>
    <lineage>
        <taxon>Bacteria</taxon>
        <taxon>Bacillati</taxon>
        <taxon>Actinomycetota</taxon>
        <taxon>Actinomycetes</taxon>
        <taxon>Micrococcales</taxon>
        <taxon>Demequinaceae</taxon>
        <taxon>Demequina</taxon>
    </lineage>
</organism>
<protein>
    <submittedName>
        <fullName evidence="2">Uncharacterized protein</fullName>
    </submittedName>
</protein>
<feature type="transmembrane region" description="Helical" evidence="1">
    <location>
        <begin position="12"/>
        <end position="28"/>
    </location>
</feature>
<reference evidence="2 3" key="1">
    <citation type="submission" date="2023-09" db="EMBL/GenBank/DDBJ databases">
        <title>Demequina sp. a novel bacteria isolated from Capsicum annuum.</title>
        <authorList>
            <person name="Humaira Z."/>
            <person name="Lee J."/>
            <person name="Cho D."/>
        </authorList>
    </citation>
    <scope>NUCLEOTIDE SEQUENCE [LARGE SCALE GENOMIC DNA]</scope>
    <source>
        <strain evidence="2 3">OYTSA14</strain>
    </source>
</reference>
<keyword evidence="1" id="KW-0472">Membrane</keyword>
<dbReference type="AlphaFoldDB" id="A0AA96FAL5"/>
<keyword evidence="3" id="KW-1185">Reference proteome</keyword>
<gene>
    <name evidence="2" type="ORF">RN606_06615</name>
</gene>
<evidence type="ECO:0000256" key="1">
    <source>
        <dbReference type="SAM" id="Phobius"/>
    </source>
</evidence>